<accession>A0ABS2P7C3</accession>
<organism evidence="2 3">
    <name type="scientific">Geomicrobium sediminis</name>
    <dbReference type="NCBI Taxonomy" id="1347788"/>
    <lineage>
        <taxon>Bacteria</taxon>
        <taxon>Bacillati</taxon>
        <taxon>Bacillota</taxon>
        <taxon>Bacilli</taxon>
        <taxon>Bacillales</taxon>
        <taxon>Geomicrobium</taxon>
    </lineage>
</organism>
<name>A0ABS2P7C3_9BACL</name>
<feature type="domain" description="YtkA-like" evidence="1">
    <location>
        <begin position="33"/>
        <end position="112"/>
    </location>
</feature>
<comment type="caution">
    <text evidence="2">The sequence shown here is derived from an EMBL/GenBank/DDBJ whole genome shotgun (WGS) entry which is preliminary data.</text>
</comment>
<proteinExistence type="predicted"/>
<dbReference type="EMBL" id="JAFBEC010000001">
    <property type="protein sequence ID" value="MBM7630970.1"/>
    <property type="molecule type" value="Genomic_DNA"/>
</dbReference>
<sequence length="131" mass="14362">MSKRWIGLAIAGILLIGCESENEQGDDLSLSLEPVEVNIDLPSEASVGEELFIDTIVTQENEPVDDAHEVEVELRIEGQNDGVLIPTEHDDGGVYSMTHTFQEEGTYEVQSHVTARGMHVMPTKTIEVTSP</sequence>
<dbReference type="RefSeq" id="WP_204695130.1">
    <property type="nucleotide sequence ID" value="NZ_JAFBEC010000001.1"/>
</dbReference>
<evidence type="ECO:0000313" key="2">
    <source>
        <dbReference type="EMBL" id="MBM7630970.1"/>
    </source>
</evidence>
<dbReference type="InterPro" id="IPR032693">
    <property type="entry name" value="YtkA-like_dom"/>
</dbReference>
<gene>
    <name evidence="2" type="ORF">JOD17_000061</name>
</gene>
<keyword evidence="3" id="KW-1185">Reference proteome</keyword>
<dbReference type="PROSITE" id="PS51257">
    <property type="entry name" value="PROKAR_LIPOPROTEIN"/>
    <property type="match status" value="1"/>
</dbReference>
<reference evidence="2 3" key="1">
    <citation type="submission" date="2021-01" db="EMBL/GenBank/DDBJ databases">
        <title>Genomic Encyclopedia of Type Strains, Phase IV (KMG-IV): sequencing the most valuable type-strain genomes for metagenomic binning, comparative biology and taxonomic classification.</title>
        <authorList>
            <person name="Goeker M."/>
        </authorList>
    </citation>
    <scope>NUCLEOTIDE SEQUENCE [LARGE SCALE GENOMIC DNA]</scope>
    <source>
        <strain evidence="2 3">DSM 25540</strain>
    </source>
</reference>
<dbReference type="Pfam" id="PF13115">
    <property type="entry name" value="YtkA"/>
    <property type="match status" value="1"/>
</dbReference>
<dbReference type="Proteomes" id="UP000741863">
    <property type="component" value="Unassembled WGS sequence"/>
</dbReference>
<protein>
    <recommendedName>
        <fullName evidence="1">YtkA-like domain-containing protein</fullName>
    </recommendedName>
</protein>
<evidence type="ECO:0000313" key="3">
    <source>
        <dbReference type="Proteomes" id="UP000741863"/>
    </source>
</evidence>
<evidence type="ECO:0000259" key="1">
    <source>
        <dbReference type="Pfam" id="PF13115"/>
    </source>
</evidence>